<dbReference type="InterPro" id="IPR000566">
    <property type="entry name" value="Lipocln_cytosolic_FA-bd_dom"/>
</dbReference>
<dbReference type="GO" id="GO:0000302">
    <property type="term" value="P:response to reactive oxygen species"/>
    <property type="evidence" value="ECO:0007669"/>
    <property type="project" value="TreeGrafter"/>
</dbReference>
<dbReference type="PANTHER" id="PTHR10612">
    <property type="entry name" value="APOLIPOPROTEIN D"/>
    <property type="match status" value="1"/>
</dbReference>
<dbReference type="GO" id="GO:0006629">
    <property type="term" value="P:lipid metabolic process"/>
    <property type="evidence" value="ECO:0007669"/>
    <property type="project" value="TreeGrafter"/>
</dbReference>
<evidence type="ECO:0000256" key="1">
    <source>
        <dbReference type="ARBA" id="ARBA00023157"/>
    </source>
</evidence>
<keyword evidence="1" id="KW-1015">Disulfide bond</keyword>
<sequence>MINNTIHFSAAWIAPYVILDTDYENFSCIYSCSGYNFGYYSDFAFIFSRSPTLADRYYRRCEAAFMNIGVEPSRFSKTTQGSSCPTAAIGLGKMSVNCPYMDRYHMPRNKINY</sequence>
<dbReference type="AlphaFoldDB" id="A0A3R7NNR5"/>
<dbReference type="InterPro" id="IPR003057">
    <property type="entry name" value="Invtbrt_color"/>
</dbReference>
<protein>
    <submittedName>
        <fullName evidence="3">Crustacyanin subunit C</fullName>
    </submittedName>
</protein>
<reference evidence="3 4" key="2">
    <citation type="submission" date="2019-01" db="EMBL/GenBank/DDBJ databases">
        <title>The decoding of complex shrimp genome reveals the adaptation for benthos swimmer, frequently molting mechanism and breeding impact on genome.</title>
        <authorList>
            <person name="Sun Y."/>
            <person name="Gao Y."/>
            <person name="Yu Y."/>
        </authorList>
    </citation>
    <scope>NUCLEOTIDE SEQUENCE [LARGE SCALE GENOMIC DNA]</scope>
    <source>
        <tissue evidence="3">Muscle</tissue>
    </source>
</reference>
<name>A0A3R7NNR5_PENVA</name>
<dbReference type="PANTHER" id="PTHR10612:SF15">
    <property type="entry name" value="APOLIPOPROTEIN D"/>
    <property type="match status" value="1"/>
</dbReference>
<accession>A0A3R7NNR5</accession>
<dbReference type="PRINTS" id="PR01273">
    <property type="entry name" value="INVTBRTCOLOR"/>
</dbReference>
<organism evidence="3 4">
    <name type="scientific">Penaeus vannamei</name>
    <name type="common">Whiteleg shrimp</name>
    <name type="synonym">Litopenaeus vannamei</name>
    <dbReference type="NCBI Taxonomy" id="6689"/>
    <lineage>
        <taxon>Eukaryota</taxon>
        <taxon>Metazoa</taxon>
        <taxon>Ecdysozoa</taxon>
        <taxon>Arthropoda</taxon>
        <taxon>Crustacea</taxon>
        <taxon>Multicrustacea</taxon>
        <taxon>Malacostraca</taxon>
        <taxon>Eumalacostraca</taxon>
        <taxon>Eucarida</taxon>
        <taxon>Decapoda</taxon>
        <taxon>Dendrobranchiata</taxon>
        <taxon>Penaeoidea</taxon>
        <taxon>Penaeidae</taxon>
        <taxon>Penaeus</taxon>
    </lineage>
</organism>
<keyword evidence="4" id="KW-1185">Reference proteome</keyword>
<dbReference type="Pfam" id="PF00061">
    <property type="entry name" value="Lipocalin"/>
    <property type="match status" value="1"/>
</dbReference>
<evidence type="ECO:0000259" key="2">
    <source>
        <dbReference type="Pfam" id="PF00061"/>
    </source>
</evidence>
<dbReference type="GO" id="GO:0005737">
    <property type="term" value="C:cytoplasm"/>
    <property type="evidence" value="ECO:0007669"/>
    <property type="project" value="TreeGrafter"/>
</dbReference>
<comment type="caution">
    <text evidence="3">The sequence shown here is derived from an EMBL/GenBank/DDBJ whole genome shotgun (WGS) entry which is preliminary data.</text>
</comment>
<gene>
    <name evidence="3" type="ORF">C7M84_019473</name>
</gene>
<feature type="domain" description="Lipocalin/cytosolic fatty-acid binding" evidence="2">
    <location>
        <begin position="16"/>
        <end position="79"/>
    </location>
</feature>
<dbReference type="GO" id="GO:0031409">
    <property type="term" value="F:pigment binding"/>
    <property type="evidence" value="ECO:0007669"/>
    <property type="project" value="InterPro"/>
</dbReference>
<reference evidence="3 4" key="1">
    <citation type="submission" date="2018-04" db="EMBL/GenBank/DDBJ databases">
        <authorList>
            <person name="Zhang X."/>
            <person name="Yuan J."/>
            <person name="Li F."/>
            <person name="Xiang J."/>
        </authorList>
    </citation>
    <scope>NUCLEOTIDE SEQUENCE [LARGE SCALE GENOMIC DNA]</scope>
    <source>
        <tissue evidence="3">Muscle</tissue>
    </source>
</reference>
<proteinExistence type="predicted"/>
<dbReference type="Gene3D" id="2.40.128.20">
    <property type="match status" value="1"/>
</dbReference>
<dbReference type="SUPFAM" id="SSF50814">
    <property type="entry name" value="Lipocalins"/>
    <property type="match status" value="1"/>
</dbReference>
<evidence type="ECO:0000313" key="3">
    <source>
        <dbReference type="EMBL" id="ROT62660.1"/>
    </source>
</evidence>
<dbReference type="EMBL" id="QCYY01003566">
    <property type="protein sequence ID" value="ROT62660.1"/>
    <property type="molecule type" value="Genomic_DNA"/>
</dbReference>
<dbReference type="InterPro" id="IPR012674">
    <property type="entry name" value="Calycin"/>
</dbReference>
<dbReference type="Proteomes" id="UP000283509">
    <property type="component" value="Unassembled WGS sequence"/>
</dbReference>
<evidence type="ECO:0000313" key="4">
    <source>
        <dbReference type="Proteomes" id="UP000283509"/>
    </source>
</evidence>
<dbReference type="OrthoDB" id="6339451at2759"/>